<protein>
    <submittedName>
        <fullName evidence="1">Uncharacterized protein</fullName>
    </submittedName>
</protein>
<keyword evidence="2" id="KW-1185">Reference proteome</keyword>
<dbReference type="InterPro" id="IPR036397">
    <property type="entry name" value="RNaseH_sf"/>
</dbReference>
<dbReference type="EMBL" id="BGPR01002441">
    <property type="protein sequence ID" value="GBM73490.1"/>
    <property type="molecule type" value="Genomic_DNA"/>
</dbReference>
<evidence type="ECO:0000313" key="2">
    <source>
        <dbReference type="Proteomes" id="UP000499080"/>
    </source>
</evidence>
<dbReference type="Proteomes" id="UP000499080">
    <property type="component" value="Unassembled WGS sequence"/>
</dbReference>
<dbReference type="Gene3D" id="3.30.420.10">
    <property type="entry name" value="Ribonuclease H-like superfamily/Ribonuclease H"/>
    <property type="match status" value="1"/>
</dbReference>
<organism evidence="1 2">
    <name type="scientific">Araneus ventricosus</name>
    <name type="common">Orbweaver spider</name>
    <name type="synonym">Epeira ventricosa</name>
    <dbReference type="NCBI Taxonomy" id="182803"/>
    <lineage>
        <taxon>Eukaryota</taxon>
        <taxon>Metazoa</taxon>
        <taxon>Ecdysozoa</taxon>
        <taxon>Arthropoda</taxon>
        <taxon>Chelicerata</taxon>
        <taxon>Arachnida</taxon>
        <taxon>Araneae</taxon>
        <taxon>Araneomorphae</taxon>
        <taxon>Entelegynae</taxon>
        <taxon>Araneoidea</taxon>
        <taxon>Araneidae</taxon>
        <taxon>Araneus</taxon>
    </lineage>
</organism>
<sequence length="95" mass="10832">MERQFRAQTPPWPNISTLRDRCLDIWYNLSPVMYQKLVASVPRRVAAVLKAKGDATRYCVGGHNLSVNIFGVALYFYHHTTPPSLELMWLPSGLV</sequence>
<comment type="caution">
    <text evidence="1">The sequence shown here is derived from an EMBL/GenBank/DDBJ whole genome shotgun (WGS) entry which is preliminary data.</text>
</comment>
<proteinExistence type="predicted"/>
<evidence type="ECO:0000313" key="1">
    <source>
        <dbReference type="EMBL" id="GBM73490.1"/>
    </source>
</evidence>
<accession>A0A4Y2I7N4</accession>
<dbReference type="GO" id="GO:0003676">
    <property type="term" value="F:nucleic acid binding"/>
    <property type="evidence" value="ECO:0007669"/>
    <property type="project" value="InterPro"/>
</dbReference>
<reference evidence="1 2" key="1">
    <citation type="journal article" date="2019" name="Sci. Rep.">
        <title>Orb-weaving spider Araneus ventricosus genome elucidates the spidroin gene catalogue.</title>
        <authorList>
            <person name="Kono N."/>
            <person name="Nakamura H."/>
            <person name="Ohtoshi R."/>
            <person name="Moran D.A.P."/>
            <person name="Shinohara A."/>
            <person name="Yoshida Y."/>
            <person name="Fujiwara M."/>
            <person name="Mori M."/>
            <person name="Tomita M."/>
            <person name="Arakawa K."/>
        </authorList>
    </citation>
    <scope>NUCLEOTIDE SEQUENCE [LARGE SCALE GENOMIC DNA]</scope>
</reference>
<name>A0A4Y2I7N4_ARAVE</name>
<gene>
    <name evidence="1" type="ORF">AVEN_6812_1</name>
</gene>
<dbReference type="AlphaFoldDB" id="A0A4Y2I7N4"/>